<feature type="compositionally biased region" description="Polar residues" evidence="1">
    <location>
        <begin position="46"/>
        <end position="55"/>
    </location>
</feature>
<protein>
    <submittedName>
        <fullName evidence="2">Uncharacterized protein</fullName>
    </submittedName>
</protein>
<evidence type="ECO:0000256" key="1">
    <source>
        <dbReference type="SAM" id="MobiDB-lite"/>
    </source>
</evidence>
<evidence type="ECO:0000313" key="3">
    <source>
        <dbReference type="Proteomes" id="UP000299102"/>
    </source>
</evidence>
<keyword evidence="3" id="KW-1185">Reference proteome</keyword>
<accession>A0A4C2AAX1</accession>
<feature type="region of interest" description="Disordered" evidence="1">
    <location>
        <begin position="1"/>
        <end position="76"/>
    </location>
</feature>
<gene>
    <name evidence="2" type="ORF">EVAR_98351_1</name>
</gene>
<dbReference type="EMBL" id="BGZK01003043">
    <property type="protein sequence ID" value="GBP97991.1"/>
    <property type="molecule type" value="Genomic_DNA"/>
</dbReference>
<dbReference type="AlphaFoldDB" id="A0A4C2AAX1"/>
<proteinExistence type="predicted"/>
<reference evidence="2 3" key="1">
    <citation type="journal article" date="2019" name="Commun. Biol.">
        <title>The bagworm genome reveals a unique fibroin gene that provides high tensile strength.</title>
        <authorList>
            <person name="Kono N."/>
            <person name="Nakamura H."/>
            <person name="Ohtoshi R."/>
            <person name="Tomita M."/>
            <person name="Numata K."/>
            <person name="Arakawa K."/>
        </authorList>
    </citation>
    <scope>NUCLEOTIDE SEQUENCE [LARGE SCALE GENOMIC DNA]</scope>
</reference>
<name>A0A4C2AAX1_EUMVA</name>
<dbReference type="Proteomes" id="UP000299102">
    <property type="component" value="Unassembled WGS sequence"/>
</dbReference>
<sequence>MTSETAAAPRLQAVGGVGGRSRETMPPLFPPRTIRIAGDPGFEVTTDLSPYTNPTRRPAVNFARAHDGRPTRRTRK</sequence>
<comment type="caution">
    <text evidence="2">The sequence shown here is derived from an EMBL/GenBank/DDBJ whole genome shotgun (WGS) entry which is preliminary data.</text>
</comment>
<evidence type="ECO:0000313" key="2">
    <source>
        <dbReference type="EMBL" id="GBP97991.1"/>
    </source>
</evidence>
<organism evidence="2 3">
    <name type="scientific">Eumeta variegata</name>
    <name type="common">Bagworm moth</name>
    <name type="synonym">Eumeta japonica</name>
    <dbReference type="NCBI Taxonomy" id="151549"/>
    <lineage>
        <taxon>Eukaryota</taxon>
        <taxon>Metazoa</taxon>
        <taxon>Ecdysozoa</taxon>
        <taxon>Arthropoda</taxon>
        <taxon>Hexapoda</taxon>
        <taxon>Insecta</taxon>
        <taxon>Pterygota</taxon>
        <taxon>Neoptera</taxon>
        <taxon>Endopterygota</taxon>
        <taxon>Lepidoptera</taxon>
        <taxon>Glossata</taxon>
        <taxon>Ditrysia</taxon>
        <taxon>Tineoidea</taxon>
        <taxon>Psychidae</taxon>
        <taxon>Oiketicinae</taxon>
        <taxon>Eumeta</taxon>
    </lineage>
</organism>